<reference evidence="1 2" key="1">
    <citation type="submission" date="2018-01" db="EMBL/GenBank/DDBJ databases">
        <authorList>
            <person name="Clerissi C."/>
        </authorList>
    </citation>
    <scope>NUCLEOTIDE SEQUENCE [LARGE SCALE GENOMIC DNA]</scope>
    <source>
        <strain evidence="1">Cupriavidus taiwanensis STM 6082</strain>
    </source>
</reference>
<protein>
    <recommendedName>
        <fullName evidence="3">DNA-binding protein</fullName>
    </recommendedName>
</protein>
<keyword evidence="2" id="KW-1185">Reference proteome</keyword>
<accession>A0ABY1UYV3</accession>
<sequence>MGAPDFEMQRSMLVATPAPLMTREAFAAAVGLPIGVVIGFCNRGYLPTVAIGKYSLINVALLHKRCIEKEFS</sequence>
<evidence type="ECO:0000313" key="1">
    <source>
        <dbReference type="EMBL" id="SOZ35601.1"/>
    </source>
</evidence>
<name>A0ABY1UYV3_9BURK</name>
<organism evidence="1 2">
    <name type="scientific">Cupriavidus neocaledonicus</name>
    <dbReference type="NCBI Taxonomy" id="1040979"/>
    <lineage>
        <taxon>Bacteria</taxon>
        <taxon>Pseudomonadati</taxon>
        <taxon>Pseudomonadota</taxon>
        <taxon>Betaproteobacteria</taxon>
        <taxon>Burkholderiales</taxon>
        <taxon>Burkholderiaceae</taxon>
        <taxon>Cupriavidus</taxon>
    </lineage>
</organism>
<evidence type="ECO:0000313" key="2">
    <source>
        <dbReference type="Proteomes" id="UP000256710"/>
    </source>
</evidence>
<gene>
    <name evidence="1" type="ORF">CBM2605_A190104</name>
</gene>
<comment type="caution">
    <text evidence="1">The sequence shown here is derived from an EMBL/GenBank/DDBJ whole genome shotgun (WGS) entry which is preliminary data.</text>
</comment>
<dbReference type="EMBL" id="OFTC01000011">
    <property type="protein sequence ID" value="SOZ35601.1"/>
    <property type="molecule type" value="Genomic_DNA"/>
</dbReference>
<evidence type="ECO:0008006" key="3">
    <source>
        <dbReference type="Google" id="ProtNLM"/>
    </source>
</evidence>
<dbReference type="Proteomes" id="UP000256710">
    <property type="component" value="Unassembled WGS sequence"/>
</dbReference>
<proteinExistence type="predicted"/>